<dbReference type="EMBL" id="OX465085">
    <property type="protein sequence ID" value="CAI9301284.1"/>
    <property type="molecule type" value="Genomic_DNA"/>
</dbReference>
<dbReference type="InterPro" id="IPR027417">
    <property type="entry name" value="P-loop_NTPase"/>
</dbReference>
<gene>
    <name evidence="5" type="ORF">LSALG_LOCUS39845</name>
</gene>
<evidence type="ECO:0000313" key="5">
    <source>
        <dbReference type="EMBL" id="CAI9301284.1"/>
    </source>
</evidence>
<evidence type="ECO:0000256" key="3">
    <source>
        <dbReference type="RuleBase" id="RU361155"/>
    </source>
</evidence>
<dbReference type="AlphaFoldDB" id="A0AA36EMD5"/>
<reference evidence="5" key="1">
    <citation type="submission" date="2023-04" db="EMBL/GenBank/DDBJ databases">
        <authorList>
            <person name="Vijverberg K."/>
            <person name="Xiong W."/>
            <person name="Schranz E."/>
        </authorList>
    </citation>
    <scope>NUCLEOTIDE SEQUENCE</scope>
</reference>
<evidence type="ECO:0000256" key="2">
    <source>
        <dbReference type="ARBA" id="ARBA00022679"/>
    </source>
</evidence>
<keyword evidence="2 3" id="KW-0808">Transferase</keyword>
<dbReference type="Pfam" id="PF00685">
    <property type="entry name" value="Sulfotransfer_1"/>
    <property type="match status" value="1"/>
</dbReference>
<dbReference type="EC" id="2.8.2.-" evidence="3"/>
<keyword evidence="6" id="KW-1185">Reference proteome</keyword>
<dbReference type="Proteomes" id="UP001177003">
    <property type="component" value="Chromosome 9"/>
</dbReference>
<dbReference type="SUPFAM" id="SSF52540">
    <property type="entry name" value="P-loop containing nucleoside triphosphate hydrolases"/>
    <property type="match status" value="1"/>
</dbReference>
<dbReference type="PANTHER" id="PTHR11783">
    <property type="entry name" value="SULFOTRANSFERASE SULT"/>
    <property type="match status" value="1"/>
</dbReference>
<evidence type="ECO:0000256" key="1">
    <source>
        <dbReference type="ARBA" id="ARBA00005771"/>
    </source>
</evidence>
<comment type="similarity">
    <text evidence="1 3">Belongs to the sulfotransferase 1 family.</text>
</comment>
<protein>
    <recommendedName>
        <fullName evidence="3">Sulfotransferase</fullName>
        <ecNumber evidence="3">2.8.2.-</ecNumber>
    </recommendedName>
</protein>
<dbReference type="InterPro" id="IPR000863">
    <property type="entry name" value="Sulfotransferase_dom"/>
</dbReference>
<dbReference type="Gene3D" id="3.40.50.300">
    <property type="entry name" value="P-loop containing nucleotide triphosphate hydrolases"/>
    <property type="match status" value="1"/>
</dbReference>
<sequence length="314" mass="36739">MINFKTLPQHSSSWLKGRYTLYKYKGFWNSQKFHEWAFVAHKTFKPNPSDVIISSCPKTGTTWLKALTFAIVTRNKFDESSNPLLTTVPHECIPLLEREFEQIEYNRINNNPDFLPFIATHLPYNSLPESVVSSNCKIVYIYRNTKDVLVSNYQFFRKACKVAEEEACFEDAFDEFCQGISWYGPYWDHILGYWKASLERPQEVLLMKYEDMKRDARSNVKRLAEFIGHPFTIEEEKEGVIEYIVKLCSFENLSSLRVNKSGVHSPVGSNGVENQLYFRKAEDGDWEKYFTDEMKEKIDELMDQKMEGTGLVLK</sequence>
<name>A0AA36EMD5_LACSI</name>
<feature type="domain" description="Sulfotransferase" evidence="4">
    <location>
        <begin position="48"/>
        <end position="310"/>
    </location>
</feature>
<evidence type="ECO:0000259" key="4">
    <source>
        <dbReference type="Pfam" id="PF00685"/>
    </source>
</evidence>
<dbReference type="GO" id="GO:0008146">
    <property type="term" value="F:sulfotransferase activity"/>
    <property type="evidence" value="ECO:0007669"/>
    <property type="project" value="InterPro"/>
</dbReference>
<organism evidence="5 6">
    <name type="scientific">Lactuca saligna</name>
    <name type="common">Willowleaf lettuce</name>
    <dbReference type="NCBI Taxonomy" id="75948"/>
    <lineage>
        <taxon>Eukaryota</taxon>
        <taxon>Viridiplantae</taxon>
        <taxon>Streptophyta</taxon>
        <taxon>Embryophyta</taxon>
        <taxon>Tracheophyta</taxon>
        <taxon>Spermatophyta</taxon>
        <taxon>Magnoliopsida</taxon>
        <taxon>eudicotyledons</taxon>
        <taxon>Gunneridae</taxon>
        <taxon>Pentapetalae</taxon>
        <taxon>asterids</taxon>
        <taxon>campanulids</taxon>
        <taxon>Asterales</taxon>
        <taxon>Asteraceae</taxon>
        <taxon>Cichorioideae</taxon>
        <taxon>Cichorieae</taxon>
        <taxon>Lactucinae</taxon>
        <taxon>Lactuca</taxon>
    </lineage>
</organism>
<proteinExistence type="inferred from homology"/>
<evidence type="ECO:0000313" key="6">
    <source>
        <dbReference type="Proteomes" id="UP001177003"/>
    </source>
</evidence>
<accession>A0AA36EMD5</accession>